<keyword evidence="7 8" id="KW-0472">Membrane</keyword>
<evidence type="ECO:0000256" key="1">
    <source>
        <dbReference type="ARBA" id="ARBA00004651"/>
    </source>
</evidence>
<evidence type="ECO:0000256" key="6">
    <source>
        <dbReference type="ARBA" id="ARBA00022989"/>
    </source>
</evidence>
<reference evidence="11 12" key="1">
    <citation type="submission" date="2019-01" db="EMBL/GenBank/DDBJ databases">
        <title>Sequencing of cultivated peanut Arachis hypogaea provides insights into genome evolution and oil improvement.</title>
        <authorList>
            <person name="Chen X."/>
        </authorList>
    </citation>
    <scope>NUCLEOTIDE SEQUENCE [LARGE SCALE GENOMIC DNA]</scope>
    <source>
        <strain evidence="12">cv. Fuhuasheng</strain>
        <tissue evidence="11">Leaves</tissue>
    </source>
</reference>
<protein>
    <recommendedName>
        <fullName evidence="8">CASP-like protein</fullName>
    </recommendedName>
</protein>
<gene>
    <name evidence="11" type="ORF">Ahy_B09g099607</name>
</gene>
<evidence type="ECO:0000313" key="12">
    <source>
        <dbReference type="Proteomes" id="UP000289738"/>
    </source>
</evidence>
<comment type="caution">
    <text evidence="8">Lacks conserved residue(s) required for the propagation of feature annotation.</text>
</comment>
<evidence type="ECO:0000256" key="9">
    <source>
        <dbReference type="SAM" id="MobiDB-lite"/>
    </source>
</evidence>
<evidence type="ECO:0000313" key="11">
    <source>
        <dbReference type="EMBL" id="RYQ93337.1"/>
    </source>
</evidence>
<comment type="subcellular location">
    <subcellularLocation>
        <location evidence="1 8">Cell membrane</location>
        <topology evidence="1 8">Multi-pass membrane protein</topology>
    </subcellularLocation>
</comment>
<evidence type="ECO:0000256" key="8">
    <source>
        <dbReference type="RuleBase" id="RU361233"/>
    </source>
</evidence>
<dbReference type="InterPro" id="IPR006702">
    <property type="entry name" value="CASP_dom"/>
</dbReference>
<comment type="caution">
    <text evidence="11">The sequence shown here is derived from an EMBL/GenBank/DDBJ whole genome shotgun (WGS) entry which is preliminary data.</text>
</comment>
<evidence type="ECO:0000256" key="7">
    <source>
        <dbReference type="ARBA" id="ARBA00023136"/>
    </source>
</evidence>
<keyword evidence="5 8" id="KW-0812">Transmembrane</keyword>
<keyword evidence="12" id="KW-1185">Reference proteome</keyword>
<evidence type="ECO:0000256" key="3">
    <source>
        <dbReference type="ARBA" id="ARBA00011489"/>
    </source>
</evidence>
<sequence>MRSPQQLRNGNRSPQEHHHPPRFHSTVAEHKLRRFNSLILLFRLVSFSFSLASSVFMLTNTHDSASPKWYHYDTFRFVLAANAIVAVYSLFELGASVWEISRGATLFPEVLQVWFDFGHDQVSVRIPAIVGECSGHVDGQDTEGRGGRVYGQQFVLRAIGHRDRVGLRCVCVLGVHFSAIGLPSRLFHNQRFAFSPVSCAMPCHAMPRAAKGVTGQRKREGNIWVGSGLVWSESEEGASSSSFFTVGQTRYCGYGLTGFKCDLDF</sequence>
<evidence type="ECO:0000256" key="2">
    <source>
        <dbReference type="ARBA" id="ARBA00007651"/>
    </source>
</evidence>
<organism evidence="11 12">
    <name type="scientific">Arachis hypogaea</name>
    <name type="common">Peanut</name>
    <dbReference type="NCBI Taxonomy" id="3818"/>
    <lineage>
        <taxon>Eukaryota</taxon>
        <taxon>Viridiplantae</taxon>
        <taxon>Streptophyta</taxon>
        <taxon>Embryophyta</taxon>
        <taxon>Tracheophyta</taxon>
        <taxon>Spermatophyta</taxon>
        <taxon>Magnoliopsida</taxon>
        <taxon>eudicotyledons</taxon>
        <taxon>Gunneridae</taxon>
        <taxon>Pentapetalae</taxon>
        <taxon>rosids</taxon>
        <taxon>fabids</taxon>
        <taxon>Fabales</taxon>
        <taxon>Fabaceae</taxon>
        <taxon>Papilionoideae</taxon>
        <taxon>50 kb inversion clade</taxon>
        <taxon>dalbergioids sensu lato</taxon>
        <taxon>Dalbergieae</taxon>
        <taxon>Pterocarpus clade</taxon>
        <taxon>Arachis</taxon>
    </lineage>
</organism>
<comment type="similarity">
    <text evidence="2 8">Belongs to the Casparian strip membrane proteins (CASP) family.</text>
</comment>
<evidence type="ECO:0000256" key="4">
    <source>
        <dbReference type="ARBA" id="ARBA00022475"/>
    </source>
</evidence>
<dbReference type="AlphaFoldDB" id="A0A444XU77"/>
<keyword evidence="6 8" id="KW-1133">Transmembrane helix</keyword>
<keyword evidence="4 8" id="KW-1003">Cell membrane</keyword>
<evidence type="ECO:0000259" key="10">
    <source>
        <dbReference type="Pfam" id="PF04535"/>
    </source>
</evidence>
<feature type="compositionally biased region" description="Polar residues" evidence="9">
    <location>
        <begin position="1"/>
        <end position="13"/>
    </location>
</feature>
<accession>A0A444XU77</accession>
<dbReference type="EMBL" id="SDMP01000019">
    <property type="protein sequence ID" value="RYQ93337.1"/>
    <property type="molecule type" value="Genomic_DNA"/>
</dbReference>
<dbReference type="GO" id="GO:0005886">
    <property type="term" value="C:plasma membrane"/>
    <property type="evidence" value="ECO:0007669"/>
    <property type="project" value="UniProtKB-SubCell"/>
</dbReference>
<feature type="transmembrane region" description="Helical" evidence="8">
    <location>
        <begin position="77"/>
        <end position="98"/>
    </location>
</feature>
<feature type="region of interest" description="Disordered" evidence="9">
    <location>
        <begin position="1"/>
        <end position="23"/>
    </location>
</feature>
<comment type="subunit">
    <text evidence="3 8">Homodimer and heterodimers.</text>
</comment>
<dbReference type="PANTHER" id="PTHR33573:SF56">
    <property type="entry name" value="CASP-LIKE PROTEIN 4C1"/>
    <property type="match status" value="1"/>
</dbReference>
<dbReference type="PANTHER" id="PTHR33573">
    <property type="entry name" value="CASP-LIKE PROTEIN 4A4"/>
    <property type="match status" value="1"/>
</dbReference>
<name>A0A444XU77_ARAHY</name>
<dbReference type="Pfam" id="PF04535">
    <property type="entry name" value="CASP_dom"/>
    <property type="match status" value="1"/>
</dbReference>
<dbReference type="STRING" id="3818.A0A444XU77"/>
<evidence type="ECO:0000256" key="5">
    <source>
        <dbReference type="ARBA" id="ARBA00022692"/>
    </source>
</evidence>
<feature type="domain" description="Casparian strip membrane protein" evidence="10">
    <location>
        <begin position="36"/>
        <end position="124"/>
    </location>
</feature>
<proteinExistence type="inferred from homology"/>
<dbReference type="Proteomes" id="UP000289738">
    <property type="component" value="Chromosome B09"/>
</dbReference>
<feature type="transmembrane region" description="Helical" evidence="8">
    <location>
        <begin position="38"/>
        <end position="57"/>
    </location>
</feature>